<name>A0ABD3P0W5_9STRA</name>
<feature type="binding site" evidence="4">
    <location>
        <position position="168"/>
    </location>
    <ligand>
        <name>3'-phosphoadenylyl sulfate</name>
        <dbReference type="ChEBI" id="CHEBI:58339"/>
    </ligand>
</feature>
<dbReference type="InterPro" id="IPR027417">
    <property type="entry name" value="P-loop_NTPase"/>
</dbReference>
<accession>A0ABD3P0W5</accession>
<feature type="region of interest" description="Disordered" evidence="5">
    <location>
        <begin position="15"/>
        <end position="53"/>
    </location>
</feature>
<dbReference type="Proteomes" id="UP001530315">
    <property type="component" value="Unassembled WGS sequence"/>
</dbReference>
<dbReference type="GO" id="GO:0016740">
    <property type="term" value="F:transferase activity"/>
    <property type="evidence" value="ECO:0007669"/>
    <property type="project" value="UniProtKB-KW"/>
</dbReference>
<dbReference type="Pfam" id="PF00685">
    <property type="entry name" value="Sulfotransfer_1"/>
    <property type="match status" value="1"/>
</dbReference>
<reference evidence="7 8" key="1">
    <citation type="submission" date="2024-10" db="EMBL/GenBank/DDBJ databases">
        <title>Updated reference genomes for cyclostephanoid diatoms.</title>
        <authorList>
            <person name="Roberts W.R."/>
            <person name="Alverson A.J."/>
        </authorList>
    </citation>
    <scope>NUCLEOTIDE SEQUENCE [LARGE SCALE GENOMIC DNA]</scope>
    <source>
        <strain evidence="7 8">AJA276-08</strain>
    </source>
</reference>
<gene>
    <name evidence="7" type="ORF">ACHAW5_005005</name>
</gene>
<protein>
    <recommendedName>
        <fullName evidence="6">Sulfotransferase domain-containing protein</fullName>
    </recommendedName>
</protein>
<dbReference type="InterPro" id="IPR000863">
    <property type="entry name" value="Sulfotransferase_dom"/>
</dbReference>
<feature type="domain" description="Sulfotransferase" evidence="6">
    <location>
        <begin position="65"/>
        <end position="316"/>
    </location>
</feature>
<keyword evidence="1" id="KW-0808">Transferase</keyword>
<dbReference type="Gene3D" id="3.40.50.300">
    <property type="entry name" value="P-loop containing nucleotide triphosphate hydrolases"/>
    <property type="match status" value="1"/>
</dbReference>
<evidence type="ECO:0000256" key="3">
    <source>
        <dbReference type="PIRSR" id="PIRSR637359-1"/>
    </source>
</evidence>
<dbReference type="AlphaFoldDB" id="A0ABD3P0W5"/>
<feature type="compositionally biased region" description="Basic and acidic residues" evidence="5">
    <location>
        <begin position="42"/>
        <end position="51"/>
    </location>
</feature>
<dbReference type="PANTHER" id="PTHR10605">
    <property type="entry name" value="HEPARAN SULFATE SULFOTRANSFERASE"/>
    <property type="match status" value="1"/>
</dbReference>
<evidence type="ECO:0000256" key="4">
    <source>
        <dbReference type="PIRSR" id="PIRSR637359-2"/>
    </source>
</evidence>
<evidence type="ECO:0000256" key="1">
    <source>
        <dbReference type="ARBA" id="ARBA00022679"/>
    </source>
</evidence>
<dbReference type="PANTHER" id="PTHR10605:SF56">
    <property type="entry name" value="BIFUNCTIONAL HEPARAN SULFATE N-DEACETYLASE_N-SULFOTRANSFERASE"/>
    <property type="match status" value="1"/>
</dbReference>
<dbReference type="EMBL" id="JALLAZ020001083">
    <property type="protein sequence ID" value="KAL3781098.1"/>
    <property type="molecule type" value="Genomic_DNA"/>
</dbReference>
<evidence type="ECO:0000256" key="5">
    <source>
        <dbReference type="SAM" id="MobiDB-lite"/>
    </source>
</evidence>
<feature type="region of interest" description="Disordered" evidence="5">
    <location>
        <begin position="196"/>
        <end position="215"/>
    </location>
</feature>
<dbReference type="InterPro" id="IPR037359">
    <property type="entry name" value="NST/OST"/>
</dbReference>
<keyword evidence="8" id="KW-1185">Reference proteome</keyword>
<sequence length="371" mass="42674">MSEFASLLNSFKKTAARKRPHAENVVVRPPSPPPAHPSFPSVHRDVGRGDDGGVGGSSDSFELSFLVIGAQKAGTSWLHSQLRRCDRLALPRDRKEVHFWDWHHRRGFDWYVRQFDFPPRRRGAGAGGDERRPLRYGEITPCYVVLPPPTIAEIKRCFPGIKLIFVARNLVDRAWSAMVMELRDRNMGMNPGEFADGVVEGGGDDERRGPKRSRQRVDAVSIAQRLRMQRQSSPSSWSDEYFLERLRSETHASRSDYAAHLRHWYAHFPPESILLLDYREIEADPRGLLLRVAMHVGLAEDEARAYVTSLREEDVRRRVNAADANDDETSRRALSRRPDLERKMREHLLPYTRDFNEMLAERGLSWKLSEV</sequence>
<dbReference type="SUPFAM" id="SSF52540">
    <property type="entry name" value="P-loop containing nucleoside triphosphate hydrolases"/>
    <property type="match status" value="1"/>
</dbReference>
<evidence type="ECO:0000313" key="7">
    <source>
        <dbReference type="EMBL" id="KAL3781098.1"/>
    </source>
</evidence>
<evidence type="ECO:0000256" key="2">
    <source>
        <dbReference type="ARBA" id="ARBA00023180"/>
    </source>
</evidence>
<keyword evidence="2" id="KW-0325">Glycoprotein</keyword>
<feature type="active site" description="For sulfotransferase activity" evidence="3">
    <location>
        <position position="72"/>
    </location>
</feature>
<organism evidence="7 8">
    <name type="scientific">Stephanodiscus triporus</name>
    <dbReference type="NCBI Taxonomy" id="2934178"/>
    <lineage>
        <taxon>Eukaryota</taxon>
        <taxon>Sar</taxon>
        <taxon>Stramenopiles</taxon>
        <taxon>Ochrophyta</taxon>
        <taxon>Bacillariophyta</taxon>
        <taxon>Coscinodiscophyceae</taxon>
        <taxon>Thalassiosirophycidae</taxon>
        <taxon>Stephanodiscales</taxon>
        <taxon>Stephanodiscaceae</taxon>
        <taxon>Stephanodiscus</taxon>
    </lineage>
</organism>
<comment type="caution">
    <text evidence="7">The sequence shown here is derived from an EMBL/GenBank/DDBJ whole genome shotgun (WGS) entry which is preliminary data.</text>
</comment>
<feature type="binding site" evidence="4">
    <location>
        <position position="176"/>
    </location>
    <ligand>
        <name>3'-phosphoadenylyl sulfate</name>
        <dbReference type="ChEBI" id="CHEBI:58339"/>
    </ligand>
</feature>
<evidence type="ECO:0000259" key="6">
    <source>
        <dbReference type="Pfam" id="PF00685"/>
    </source>
</evidence>
<evidence type="ECO:0000313" key="8">
    <source>
        <dbReference type="Proteomes" id="UP001530315"/>
    </source>
</evidence>
<proteinExistence type="predicted"/>